<dbReference type="AlphaFoldDB" id="A0A8X7X807"/>
<keyword evidence="1" id="KW-0479">Metal-binding</keyword>
<sequence>MTLMSYTGSEDVPCDVCTGGNVKALKTCLTCLASYCETHIQPHRESAALRRHKLEQPIGNIHQRVCPQHLRLLEFFCRKDQRCVCSECVLTEHKGHELVRPDLESSEKKKEVKVTISKIKQGICKKEKQMVDTRAAVEKLQRDAANGVKEYEDAFRFLSSEVTNLIRDHEKNQVKKGGELMKQLEKEIEELKRKGTELAELSQVVDHIHFLQLSLGFIRGVFCSFSVQCLYGLGKVMGSSDCGASVGEERFTDLDFAVIFAESMEALIGELERLSDESECLSFKSERRPYSGVPGVVECQECTGSKQMAVNSCLTCLISFCETHIQSHKENEAFKGHRLVTPDVNLPQKICSKHHMLKEVFCTTDQESICFKCVLFEHKSHRTLTPEAGRSEKQEQVAETMQEIQKRMQMNEEKVKAIKTALPEFKTFVEEKKKEYEETFDFLLQSITRQKSEIMKSITEYEQREEEKAKDLITTLENETDELRMRDIQLEEITKMDDDIHFLQTFPAFHASLGERNTEDITINGNLFRDKLSKNLNYLKKLLDKLSNFKFEEKTDPELKTEVKNDEKYVIKHEKEQLRSCSTDCVEPKNEAKITSQGHKKIILVVMHHTPIPEYIVADSSRLVDQENVVLTVDCLFHETTGLLNCNLNNESSKKVCDFIPSFI</sequence>
<dbReference type="InterPro" id="IPR051051">
    <property type="entry name" value="E3_ubiq-ligase_TRIM/RNF"/>
</dbReference>
<gene>
    <name evidence="7" type="primary">Trim29_3</name>
    <name evidence="7" type="ORF">GTO96_0002478</name>
</gene>
<dbReference type="InterPro" id="IPR000315">
    <property type="entry name" value="Znf_B-box"/>
</dbReference>
<feature type="non-terminal residue" evidence="7">
    <location>
        <position position="1"/>
    </location>
</feature>
<feature type="coiled-coil region" evidence="5">
    <location>
        <begin position="394"/>
        <end position="486"/>
    </location>
</feature>
<keyword evidence="2 4" id="KW-0863">Zinc-finger</keyword>
<organism evidence="7 8">
    <name type="scientific">Polypterus senegalus</name>
    <name type="common">Senegal bichir</name>
    <dbReference type="NCBI Taxonomy" id="55291"/>
    <lineage>
        <taxon>Eukaryota</taxon>
        <taxon>Metazoa</taxon>
        <taxon>Chordata</taxon>
        <taxon>Craniata</taxon>
        <taxon>Vertebrata</taxon>
        <taxon>Euteleostomi</taxon>
        <taxon>Actinopterygii</taxon>
        <taxon>Polypteriformes</taxon>
        <taxon>Polypteridae</taxon>
        <taxon>Polypterus</taxon>
    </lineage>
</organism>
<dbReference type="Gene3D" id="3.30.160.60">
    <property type="entry name" value="Classic Zinc Finger"/>
    <property type="match status" value="2"/>
</dbReference>
<protein>
    <submittedName>
        <fullName evidence="7">TRI29 protein</fullName>
    </submittedName>
</protein>
<dbReference type="GO" id="GO:0008270">
    <property type="term" value="F:zinc ion binding"/>
    <property type="evidence" value="ECO:0007669"/>
    <property type="project" value="UniProtKB-KW"/>
</dbReference>
<keyword evidence="5" id="KW-0175">Coiled coil</keyword>
<feature type="domain" description="B box-type" evidence="6">
    <location>
        <begin position="61"/>
        <end position="101"/>
    </location>
</feature>
<dbReference type="Proteomes" id="UP000886611">
    <property type="component" value="Unassembled WGS sequence"/>
</dbReference>
<evidence type="ECO:0000256" key="5">
    <source>
        <dbReference type="SAM" id="Coils"/>
    </source>
</evidence>
<name>A0A8X7X807_POLSE</name>
<feature type="non-terminal residue" evidence="7">
    <location>
        <position position="664"/>
    </location>
</feature>
<dbReference type="Gene3D" id="4.10.830.40">
    <property type="match status" value="2"/>
</dbReference>
<dbReference type="SUPFAM" id="SSF57845">
    <property type="entry name" value="B-box zinc-binding domain"/>
    <property type="match status" value="2"/>
</dbReference>
<evidence type="ECO:0000256" key="1">
    <source>
        <dbReference type="ARBA" id="ARBA00022723"/>
    </source>
</evidence>
<dbReference type="PANTHER" id="PTHR25465">
    <property type="entry name" value="B-BOX DOMAIN CONTAINING"/>
    <property type="match status" value="1"/>
</dbReference>
<evidence type="ECO:0000313" key="8">
    <source>
        <dbReference type="Proteomes" id="UP000886611"/>
    </source>
</evidence>
<feature type="coiled-coil region" evidence="5">
    <location>
        <begin position="174"/>
        <end position="204"/>
    </location>
</feature>
<evidence type="ECO:0000256" key="2">
    <source>
        <dbReference type="ARBA" id="ARBA00022771"/>
    </source>
</evidence>
<dbReference type="Pfam" id="PF25600">
    <property type="entry name" value="TRIM_CC"/>
    <property type="match status" value="2"/>
</dbReference>
<dbReference type="Pfam" id="PF00643">
    <property type="entry name" value="zf-B_box"/>
    <property type="match status" value="2"/>
</dbReference>
<comment type="caution">
    <text evidence="7">The sequence shown here is derived from an EMBL/GenBank/DDBJ whole genome shotgun (WGS) entry which is preliminary data.</text>
</comment>
<evidence type="ECO:0000256" key="4">
    <source>
        <dbReference type="PROSITE-ProRule" id="PRU00024"/>
    </source>
</evidence>
<keyword evidence="3" id="KW-0862">Zinc</keyword>
<dbReference type="SMART" id="SM00336">
    <property type="entry name" value="BBOX"/>
    <property type="match status" value="3"/>
</dbReference>
<proteinExistence type="predicted"/>
<accession>A0A8X7X807</accession>
<evidence type="ECO:0000313" key="7">
    <source>
        <dbReference type="EMBL" id="KAG2463935.1"/>
    </source>
</evidence>
<dbReference type="EMBL" id="JAATIS010003638">
    <property type="protein sequence ID" value="KAG2463935.1"/>
    <property type="molecule type" value="Genomic_DNA"/>
</dbReference>
<dbReference type="InterPro" id="IPR058030">
    <property type="entry name" value="TRIM8/14/16/25/29/45/65_CC"/>
</dbReference>
<evidence type="ECO:0000256" key="3">
    <source>
        <dbReference type="ARBA" id="ARBA00022833"/>
    </source>
</evidence>
<evidence type="ECO:0000259" key="6">
    <source>
        <dbReference type="PROSITE" id="PS50119"/>
    </source>
</evidence>
<keyword evidence="8" id="KW-1185">Reference proteome</keyword>
<dbReference type="PROSITE" id="PS50119">
    <property type="entry name" value="ZF_BBOX"/>
    <property type="match status" value="1"/>
</dbReference>
<dbReference type="PANTHER" id="PTHR25465:SF5">
    <property type="entry name" value="E3 UBIQUITIN_ISG15 LIGASE TRIM25-RELATED"/>
    <property type="match status" value="1"/>
</dbReference>
<dbReference type="CDD" id="cd19769">
    <property type="entry name" value="Bbox2_TRIM16-like"/>
    <property type="match status" value="2"/>
</dbReference>
<reference evidence="7 8" key="1">
    <citation type="journal article" date="2021" name="Cell">
        <title>Tracing the genetic footprints of vertebrate landing in non-teleost ray-finned fishes.</title>
        <authorList>
            <person name="Bi X."/>
            <person name="Wang K."/>
            <person name="Yang L."/>
            <person name="Pan H."/>
            <person name="Jiang H."/>
            <person name="Wei Q."/>
            <person name="Fang M."/>
            <person name="Yu H."/>
            <person name="Zhu C."/>
            <person name="Cai Y."/>
            <person name="He Y."/>
            <person name="Gan X."/>
            <person name="Zeng H."/>
            <person name="Yu D."/>
            <person name="Zhu Y."/>
            <person name="Jiang H."/>
            <person name="Qiu Q."/>
            <person name="Yang H."/>
            <person name="Zhang Y.E."/>
            <person name="Wang W."/>
            <person name="Zhu M."/>
            <person name="He S."/>
            <person name="Zhang G."/>
        </authorList>
    </citation>
    <scope>NUCLEOTIDE SEQUENCE [LARGE SCALE GENOMIC DNA]</scope>
    <source>
        <strain evidence="7">Bchr_013</strain>
    </source>
</reference>